<keyword evidence="2" id="KW-1185">Reference proteome</keyword>
<dbReference type="EMBL" id="JAJSOF020000019">
    <property type="protein sequence ID" value="KAJ4438629.1"/>
    <property type="molecule type" value="Genomic_DNA"/>
</dbReference>
<organism evidence="1 2">
    <name type="scientific">Periplaneta americana</name>
    <name type="common">American cockroach</name>
    <name type="synonym">Blatta americana</name>
    <dbReference type="NCBI Taxonomy" id="6978"/>
    <lineage>
        <taxon>Eukaryota</taxon>
        <taxon>Metazoa</taxon>
        <taxon>Ecdysozoa</taxon>
        <taxon>Arthropoda</taxon>
        <taxon>Hexapoda</taxon>
        <taxon>Insecta</taxon>
        <taxon>Pterygota</taxon>
        <taxon>Neoptera</taxon>
        <taxon>Polyneoptera</taxon>
        <taxon>Dictyoptera</taxon>
        <taxon>Blattodea</taxon>
        <taxon>Blattoidea</taxon>
        <taxon>Blattidae</taxon>
        <taxon>Blattinae</taxon>
        <taxon>Periplaneta</taxon>
    </lineage>
</organism>
<dbReference type="Proteomes" id="UP001148838">
    <property type="component" value="Unassembled WGS sequence"/>
</dbReference>
<evidence type="ECO:0000313" key="1">
    <source>
        <dbReference type="EMBL" id="KAJ4438629.1"/>
    </source>
</evidence>
<accession>A0ABQ8SWM1</accession>
<sequence length="130" mass="14585">MNTTVTKDTLWSVMKQQALEDGTLPSNVSLQQVADSWLVPDCLRYPVLTVTRNYDDRSASLEQHVFSTDLPRSLTADVEALLWWLPVEYISPGTTVPHLAAWMGTRHLEIAGLPEVYEYIVINPTDAGQL</sequence>
<protein>
    <submittedName>
        <fullName evidence="1">Uncharacterized protein</fullName>
    </submittedName>
</protein>
<dbReference type="Gene3D" id="2.60.40.1910">
    <property type="match status" value="1"/>
</dbReference>
<comment type="caution">
    <text evidence="1">The sequence shown here is derived from an EMBL/GenBank/DDBJ whole genome shotgun (WGS) entry which is preliminary data.</text>
</comment>
<proteinExistence type="predicted"/>
<name>A0ABQ8SWM1_PERAM</name>
<evidence type="ECO:0000313" key="2">
    <source>
        <dbReference type="Proteomes" id="UP001148838"/>
    </source>
</evidence>
<reference evidence="1 2" key="1">
    <citation type="journal article" date="2022" name="Allergy">
        <title>Genome assembly and annotation of Periplaneta americana reveal a comprehensive cockroach allergen profile.</title>
        <authorList>
            <person name="Wang L."/>
            <person name="Xiong Q."/>
            <person name="Saelim N."/>
            <person name="Wang L."/>
            <person name="Nong W."/>
            <person name="Wan A.T."/>
            <person name="Shi M."/>
            <person name="Liu X."/>
            <person name="Cao Q."/>
            <person name="Hui J.H.L."/>
            <person name="Sookrung N."/>
            <person name="Leung T.F."/>
            <person name="Tungtrongchitr A."/>
            <person name="Tsui S.K.W."/>
        </authorList>
    </citation>
    <scope>NUCLEOTIDE SEQUENCE [LARGE SCALE GENOMIC DNA]</scope>
    <source>
        <strain evidence="1">PWHHKU_190912</strain>
    </source>
</reference>
<gene>
    <name evidence="1" type="ORF">ANN_14576</name>
</gene>